<dbReference type="eggNOG" id="COG2268">
    <property type="taxonomic scope" value="Bacteria"/>
</dbReference>
<dbReference type="EMBL" id="DF820464">
    <property type="protein sequence ID" value="GAK55748.1"/>
    <property type="molecule type" value="Genomic_DNA"/>
</dbReference>
<dbReference type="Gene3D" id="3.30.479.30">
    <property type="entry name" value="Band 7 domain"/>
    <property type="match status" value="1"/>
</dbReference>
<reference evidence="5 6" key="1">
    <citation type="journal article" date="2015" name="PeerJ">
        <title>First genomic representation of candidate bacterial phylum KSB3 points to enhanced environmental sensing as a trigger of wastewater bulking.</title>
        <authorList>
            <person name="Sekiguchi Y."/>
            <person name="Ohashi A."/>
            <person name="Parks D.H."/>
            <person name="Yamauchi T."/>
            <person name="Tyson G.W."/>
            <person name="Hugenholtz P."/>
        </authorList>
    </citation>
    <scope>NUCLEOTIDE SEQUENCE [LARGE SCALE GENOMIC DNA]</scope>
</reference>
<feature type="transmembrane region" description="Helical" evidence="3">
    <location>
        <begin position="12"/>
        <end position="36"/>
    </location>
</feature>
<dbReference type="InterPro" id="IPR001107">
    <property type="entry name" value="Band_7"/>
</dbReference>
<dbReference type="AlphaFoldDB" id="A0A081BTU3"/>
<keyword evidence="1" id="KW-0175">Coiled coil</keyword>
<dbReference type="Pfam" id="PF01145">
    <property type="entry name" value="Band_7"/>
    <property type="match status" value="1"/>
</dbReference>
<name>A0A081BTU3_VECG1</name>
<evidence type="ECO:0000313" key="5">
    <source>
        <dbReference type="EMBL" id="GAK55748.1"/>
    </source>
</evidence>
<protein>
    <submittedName>
        <fullName evidence="5">Band 7 protein</fullName>
    </submittedName>
</protein>
<feature type="domain" description="Band 7" evidence="4">
    <location>
        <begin position="41"/>
        <end position="270"/>
    </location>
</feature>
<keyword evidence="3" id="KW-1133">Transmembrane helix</keyword>
<feature type="region of interest" description="Disordered" evidence="2">
    <location>
        <begin position="269"/>
        <end position="291"/>
    </location>
</feature>
<accession>A0A081BTU3</accession>
<evidence type="ECO:0000313" key="6">
    <source>
        <dbReference type="Proteomes" id="UP000030661"/>
    </source>
</evidence>
<evidence type="ECO:0000259" key="4">
    <source>
        <dbReference type="Pfam" id="PF01145"/>
    </source>
</evidence>
<sequence>MNFVTNLLFSGPAAIVGGVLGILAFFIIIAFAKFVIRVTLPDKIIVVTGRKKKFKSGKKFGFTVDRGRTHVYPYVNQVGYLDLGILPINVRVESVNSANGITLGADATACVCIDDDDEAMLYSAVERLMGKTREQIHEQIRQTLVGNFRGALNKATPLQAIGMEESVEEEQEEYEQAQKHLQEGSGEVLLDLTATQEKLPQKKKPTTVGERAEFRSDLVQDINEDISHFGMKVVSVSLQKIWDTSNYIANLAQKTLSHKRQEVEIQEKRLHAKAEQSESDAERRKSVAKSQAEEKILQARQKVEIFRRESEAQIQQVRLEADSAISEAQNKGEREVQEQMVVLQKLKNRSRILLEAEAKQKAAQSIAQGEKEAVNIREKVRNHILRQKAELLAEAGDVGKVVLFMQQQLPHLFDAYRRYAQGLAVDSLIIMDDKKGFNGAINRGPAAFVDFLKHLEQGLGVSVRDFLSHAYAPTSQSDEEKEAAQ</sequence>
<evidence type="ECO:0000256" key="3">
    <source>
        <dbReference type="SAM" id="Phobius"/>
    </source>
</evidence>
<feature type="coiled-coil region" evidence="1">
    <location>
        <begin position="160"/>
        <end position="187"/>
    </location>
</feature>
<keyword evidence="3" id="KW-0472">Membrane</keyword>
<dbReference type="CDD" id="cd03399">
    <property type="entry name" value="SPFH_flotillin"/>
    <property type="match status" value="1"/>
</dbReference>
<gene>
    <name evidence="5" type="ORF">U27_02707</name>
</gene>
<dbReference type="Proteomes" id="UP000030661">
    <property type="component" value="Unassembled WGS sequence"/>
</dbReference>
<proteinExistence type="predicted"/>
<keyword evidence="3" id="KW-0812">Transmembrane</keyword>
<evidence type="ECO:0000256" key="2">
    <source>
        <dbReference type="SAM" id="MobiDB-lite"/>
    </source>
</evidence>
<evidence type="ECO:0000256" key="1">
    <source>
        <dbReference type="SAM" id="Coils"/>
    </source>
</evidence>
<keyword evidence="6" id="KW-1185">Reference proteome</keyword>
<dbReference type="HOGENOM" id="CLU_599477_0_0_0"/>
<dbReference type="InterPro" id="IPR036013">
    <property type="entry name" value="Band_7/SPFH_dom_sf"/>
</dbReference>
<dbReference type="SUPFAM" id="SSF117892">
    <property type="entry name" value="Band 7/SPFH domain"/>
    <property type="match status" value="2"/>
</dbReference>
<organism evidence="5 6">
    <name type="scientific">Vecturithrix granuli</name>
    <dbReference type="NCBI Taxonomy" id="1499967"/>
    <lineage>
        <taxon>Bacteria</taxon>
        <taxon>Candidatus Moduliflexota</taxon>
        <taxon>Candidatus Vecturitrichia</taxon>
        <taxon>Candidatus Vecturitrichales</taxon>
        <taxon>Candidatus Vecturitrichaceae</taxon>
        <taxon>Candidatus Vecturithrix</taxon>
    </lineage>
</organism>
<dbReference type="STRING" id="1499967.U27_02707"/>